<evidence type="ECO:0008006" key="3">
    <source>
        <dbReference type="Google" id="ProtNLM"/>
    </source>
</evidence>
<protein>
    <recommendedName>
        <fullName evidence="3">Excreted virulence factor EspC (Type VII ESX diderm)</fullName>
    </recommendedName>
</protein>
<sequence>MYGFTVDLAALHAAGQQAHELSDALRAHDPDAVSVAATDVGHTGLAQAIAGFTARCRDSMADFVARGEQTGRNFIESAVRYGETEQAGAERFAAIMRGDQHG</sequence>
<accession>A0A4R2JBM5</accession>
<keyword evidence="2" id="KW-1185">Reference proteome</keyword>
<name>A0A4R2JBM5_9PSEU</name>
<proteinExistence type="predicted"/>
<dbReference type="EMBL" id="SLWS01000009">
    <property type="protein sequence ID" value="TCO54108.1"/>
    <property type="molecule type" value="Genomic_DNA"/>
</dbReference>
<dbReference type="Proteomes" id="UP000295680">
    <property type="component" value="Unassembled WGS sequence"/>
</dbReference>
<dbReference type="RefSeq" id="WP_165960811.1">
    <property type="nucleotide sequence ID" value="NZ_SLWS01000009.1"/>
</dbReference>
<evidence type="ECO:0000313" key="1">
    <source>
        <dbReference type="EMBL" id="TCO54108.1"/>
    </source>
</evidence>
<dbReference type="AlphaFoldDB" id="A0A4R2JBM5"/>
<comment type="caution">
    <text evidence="1">The sequence shown here is derived from an EMBL/GenBank/DDBJ whole genome shotgun (WGS) entry which is preliminary data.</text>
</comment>
<organism evidence="1 2">
    <name type="scientific">Actinocrispum wychmicini</name>
    <dbReference type="NCBI Taxonomy" id="1213861"/>
    <lineage>
        <taxon>Bacteria</taxon>
        <taxon>Bacillati</taxon>
        <taxon>Actinomycetota</taxon>
        <taxon>Actinomycetes</taxon>
        <taxon>Pseudonocardiales</taxon>
        <taxon>Pseudonocardiaceae</taxon>
        <taxon>Actinocrispum</taxon>
    </lineage>
</organism>
<gene>
    <name evidence="1" type="ORF">EV192_10988</name>
</gene>
<evidence type="ECO:0000313" key="2">
    <source>
        <dbReference type="Proteomes" id="UP000295680"/>
    </source>
</evidence>
<reference evidence="1 2" key="1">
    <citation type="submission" date="2019-03" db="EMBL/GenBank/DDBJ databases">
        <title>Genomic Encyclopedia of Type Strains, Phase IV (KMG-IV): sequencing the most valuable type-strain genomes for metagenomic binning, comparative biology and taxonomic classification.</title>
        <authorList>
            <person name="Goeker M."/>
        </authorList>
    </citation>
    <scope>NUCLEOTIDE SEQUENCE [LARGE SCALE GENOMIC DNA]</scope>
    <source>
        <strain evidence="1 2">DSM 45934</strain>
    </source>
</reference>